<evidence type="ECO:0000256" key="1">
    <source>
        <dbReference type="ARBA" id="ARBA00004651"/>
    </source>
</evidence>
<dbReference type="Pfam" id="PF03706">
    <property type="entry name" value="LPG_synthase_TM"/>
    <property type="match status" value="1"/>
</dbReference>
<feature type="transmembrane region" description="Helical" evidence="6">
    <location>
        <begin position="117"/>
        <end position="140"/>
    </location>
</feature>
<keyword evidence="2" id="KW-1003">Cell membrane</keyword>
<evidence type="ECO:0000313" key="8">
    <source>
        <dbReference type="Proteomes" id="UP001500582"/>
    </source>
</evidence>
<evidence type="ECO:0008006" key="9">
    <source>
        <dbReference type="Google" id="ProtNLM"/>
    </source>
</evidence>
<feature type="transmembrane region" description="Helical" evidence="6">
    <location>
        <begin position="252"/>
        <end position="270"/>
    </location>
</feature>
<proteinExistence type="predicted"/>
<feature type="transmembrane region" description="Helical" evidence="6">
    <location>
        <begin position="304"/>
        <end position="320"/>
    </location>
</feature>
<feature type="transmembrane region" description="Helical" evidence="6">
    <location>
        <begin position="152"/>
        <end position="172"/>
    </location>
</feature>
<keyword evidence="5 6" id="KW-0472">Membrane</keyword>
<protein>
    <recommendedName>
        <fullName evidence="9">Lysylphosphatidylglycerol synthase-like protein</fullName>
    </recommendedName>
</protein>
<keyword evidence="8" id="KW-1185">Reference proteome</keyword>
<evidence type="ECO:0000256" key="4">
    <source>
        <dbReference type="ARBA" id="ARBA00022989"/>
    </source>
</evidence>
<evidence type="ECO:0000256" key="3">
    <source>
        <dbReference type="ARBA" id="ARBA00022692"/>
    </source>
</evidence>
<evidence type="ECO:0000256" key="2">
    <source>
        <dbReference type="ARBA" id="ARBA00022475"/>
    </source>
</evidence>
<organism evidence="7 8">
    <name type="scientific">Mucilaginibacter gynuensis</name>
    <dbReference type="NCBI Taxonomy" id="1302236"/>
    <lineage>
        <taxon>Bacteria</taxon>
        <taxon>Pseudomonadati</taxon>
        <taxon>Bacteroidota</taxon>
        <taxon>Sphingobacteriia</taxon>
        <taxon>Sphingobacteriales</taxon>
        <taxon>Sphingobacteriaceae</taxon>
        <taxon>Mucilaginibacter</taxon>
    </lineage>
</organism>
<feature type="transmembrane region" description="Helical" evidence="6">
    <location>
        <begin position="38"/>
        <end position="60"/>
    </location>
</feature>
<sequence>MKYLKLFLVLVMLVCIGLFLRATDMQQVAVSLKRVSYNFVWIILVSFCSYFLGTIAWRFCMGSEGRQLPLLRLFIIRHIGETTGIVNPASIVAGEAVKIYLLRNYAIPRKTVVTSVLVSRVVMILTQVLLFVAAAIYFLYLYHGLPAGFGGILKLFYVMTGVPLVFIILYRLRTQVKRIAIKNRAGLWLYNRTLKARTQISEAQTELSAFFNNNRQYLFLSVVFFILHWVFGSGELWVILRLLGVKASLMEAIFVDMSVILLKSAGAFVPAQIGIEEYGNKIMLAAVGIQSVAIWLTATILRRARQLFWIAFGLVAYFIIDRKKVMIQEHA</sequence>
<accession>A0ABP8GP36</accession>
<keyword evidence="4 6" id="KW-1133">Transmembrane helix</keyword>
<dbReference type="PANTHER" id="PTHR39087">
    <property type="entry name" value="UPF0104 MEMBRANE PROTEIN MJ1595"/>
    <property type="match status" value="1"/>
</dbReference>
<name>A0ABP8GP36_9SPHI</name>
<evidence type="ECO:0000256" key="6">
    <source>
        <dbReference type="SAM" id="Phobius"/>
    </source>
</evidence>
<reference evidence="8" key="1">
    <citation type="journal article" date="2019" name="Int. J. Syst. Evol. Microbiol.">
        <title>The Global Catalogue of Microorganisms (GCM) 10K type strain sequencing project: providing services to taxonomists for standard genome sequencing and annotation.</title>
        <authorList>
            <consortium name="The Broad Institute Genomics Platform"/>
            <consortium name="The Broad Institute Genome Sequencing Center for Infectious Disease"/>
            <person name="Wu L."/>
            <person name="Ma J."/>
        </authorList>
    </citation>
    <scope>NUCLEOTIDE SEQUENCE [LARGE SCALE GENOMIC DNA]</scope>
    <source>
        <strain evidence="8">JCM 17705</strain>
    </source>
</reference>
<evidence type="ECO:0000313" key="7">
    <source>
        <dbReference type="EMBL" id="GAA4327861.1"/>
    </source>
</evidence>
<feature type="transmembrane region" description="Helical" evidence="6">
    <location>
        <begin position="282"/>
        <end position="298"/>
    </location>
</feature>
<dbReference type="PANTHER" id="PTHR39087:SF2">
    <property type="entry name" value="UPF0104 MEMBRANE PROTEIN MJ1595"/>
    <property type="match status" value="1"/>
</dbReference>
<keyword evidence="3 6" id="KW-0812">Transmembrane</keyword>
<dbReference type="RefSeq" id="WP_345212093.1">
    <property type="nucleotide sequence ID" value="NZ_BAABFT010000008.1"/>
</dbReference>
<comment type="subcellular location">
    <subcellularLocation>
        <location evidence="1">Cell membrane</location>
        <topology evidence="1">Multi-pass membrane protein</topology>
    </subcellularLocation>
</comment>
<evidence type="ECO:0000256" key="5">
    <source>
        <dbReference type="ARBA" id="ARBA00023136"/>
    </source>
</evidence>
<dbReference type="EMBL" id="BAABFT010000008">
    <property type="protein sequence ID" value="GAA4327861.1"/>
    <property type="molecule type" value="Genomic_DNA"/>
</dbReference>
<comment type="caution">
    <text evidence="7">The sequence shown here is derived from an EMBL/GenBank/DDBJ whole genome shotgun (WGS) entry which is preliminary data.</text>
</comment>
<dbReference type="Proteomes" id="UP001500582">
    <property type="component" value="Unassembled WGS sequence"/>
</dbReference>
<feature type="transmembrane region" description="Helical" evidence="6">
    <location>
        <begin position="217"/>
        <end position="240"/>
    </location>
</feature>
<dbReference type="InterPro" id="IPR022791">
    <property type="entry name" value="L-PG_synthase/AglD"/>
</dbReference>
<gene>
    <name evidence="7" type="ORF">GCM10023149_31560</name>
</gene>
<dbReference type="NCBIfam" id="TIGR00374">
    <property type="entry name" value="flippase-like domain"/>
    <property type="match status" value="1"/>
</dbReference>